<dbReference type="PANTHER" id="PTHR31126">
    <property type="entry name" value="TYROSINE-PROTEIN PHOSPHATASE"/>
    <property type="match status" value="1"/>
</dbReference>
<dbReference type="AlphaFoldDB" id="A0A165S3E0"/>
<dbReference type="GO" id="GO:0004721">
    <property type="term" value="F:phosphoprotein phosphatase activity"/>
    <property type="evidence" value="ECO:0007669"/>
    <property type="project" value="InterPro"/>
</dbReference>
<dbReference type="STRING" id="1314783.A0A165S3E0"/>
<proteinExistence type="predicted"/>
<keyword evidence="3" id="KW-1185">Reference proteome</keyword>
<dbReference type="PANTHER" id="PTHR31126:SF1">
    <property type="entry name" value="TYROSINE SPECIFIC PROTEIN PHOSPHATASES DOMAIN-CONTAINING PROTEIN"/>
    <property type="match status" value="1"/>
</dbReference>
<evidence type="ECO:0000313" key="3">
    <source>
        <dbReference type="Proteomes" id="UP000076727"/>
    </source>
</evidence>
<evidence type="ECO:0000259" key="1">
    <source>
        <dbReference type="PROSITE" id="PS50056"/>
    </source>
</evidence>
<dbReference type="InterPro" id="IPR029021">
    <property type="entry name" value="Prot-tyrosine_phosphatase-like"/>
</dbReference>
<dbReference type="EMBL" id="KV429045">
    <property type="protein sequence ID" value="KZT71481.1"/>
    <property type="molecule type" value="Genomic_DNA"/>
</dbReference>
<dbReference type="OrthoDB" id="449382at2759"/>
<reference evidence="2 3" key="1">
    <citation type="journal article" date="2016" name="Mol. Biol. Evol.">
        <title>Comparative Genomics of Early-Diverging Mushroom-Forming Fungi Provides Insights into the Origins of Lignocellulose Decay Capabilities.</title>
        <authorList>
            <person name="Nagy L.G."/>
            <person name="Riley R."/>
            <person name="Tritt A."/>
            <person name="Adam C."/>
            <person name="Daum C."/>
            <person name="Floudas D."/>
            <person name="Sun H."/>
            <person name="Yadav J.S."/>
            <person name="Pangilinan J."/>
            <person name="Larsson K.H."/>
            <person name="Matsuura K."/>
            <person name="Barry K."/>
            <person name="Labutti K."/>
            <person name="Kuo R."/>
            <person name="Ohm R.A."/>
            <person name="Bhattacharya S.S."/>
            <person name="Shirouzu T."/>
            <person name="Yoshinaga Y."/>
            <person name="Martin F.M."/>
            <person name="Grigoriev I.V."/>
            <person name="Hibbett D.S."/>
        </authorList>
    </citation>
    <scope>NUCLEOTIDE SEQUENCE [LARGE SCALE GENOMIC DNA]</scope>
    <source>
        <strain evidence="2 3">L-15889</strain>
    </source>
</reference>
<protein>
    <recommendedName>
        <fullName evidence="1">Tyrosine specific protein phosphatases domain-containing protein</fullName>
    </recommendedName>
</protein>
<feature type="domain" description="Tyrosine specific protein phosphatases" evidence="1">
    <location>
        <begin position="143"/>
        <end position="185"/>
    </location>
</feature>
<dbReference type="PROSITE" id="PS50056">
    <property type="entry name" value="TYR_PHOSPHATASE_2"/>
    <property type="match status" value="1"/>
</dbReference>
<dbReference type="Gene3D" id="3.90.190.10">
    <property type="entry name" value="Protein tyrosine phosphatase superfamily"/>
    <property type="match status" value="1"/>
</dbReference>
<gene>
    <name evidence="2" type="ORF">DAEQUDRAFT_736668</name>
</gene>
<dbReference type="InterPro" id="IPR016130">
    <property type="entry name" value="Tyr_Pase_AS"/>
</dbReference>
<organism evidence="2 3">
    <name type="scientific">Daedalea quercina L-15889</name>
    <dbReference type="NCBI Taxonomy" id="1314783"/>
    <lineage>
        <taxon>Eukaryota</taxon>
        <taxon>Fungi</taxon>
        <taxon>Dikarya</taxon>
        <taxon>Basidiomycota</taxon>
        <taxon>Agaricomycotina</taxon>
        <taxon>Agaricomycetes</taxon>
        <taxon>Polyporales</taxon>
        <taxon>Fomitopsis</taxon>
    </lineage>
</organism>
<evidence type="ECO:0000313" key="2">
    <source>
        <dbReference type="EMBL" id="KZT71481.1"/>
    </source>
</evidence>
<sequence length="283" mass="31509">MELEPLDPIYVNKRLSQPPFVTVPGVVNVRDLGSYPSQTSPGFMTRPGFIFRSGEVSSITEEGKEKLKELGVATIYDLRSDTEIERYESPCPDIDGVEIIRTPVFKTEDYSPHMMAKRFELYASGKTEALMELYSQILDHGGPAFAAILRHVRDRPNEAFVFHCTAGKDRTGVAAALLLALAGVNDDLIAEDYALTRVGREPARQMVMARLSQVPLFATNTEAALNMFTCRRETMLAFLTLLRDRYGGVEGYINTFAGLSPEDIQRIRTNLLVPTNGRSDILP</sequence>
<dbReference type="Proteomes" id="UP000076727">
    <property type="component" value="Unassembled WGS sequence"/>
</dbReference>
<dbReference type="Pfam" id="PF13350">
    <property type="entry name" value="Y_phosphatase3"/>
    <property type="match status" value="1"/>
</dbReference>
<dbReference type="InterPro" id="IPR000387">
    <property type="entry name" value="Tyr_Pase_dom"/>
</dbReference>
<dbReference type="InterPro" id="IPR026893">
    <property type="entry name" value="Tyr/Ser_Pase_IphP-type"/>
</dbReference>
<dbReference type="PROSITE" id="PS00383">
    <property type="entry name" value="TYR_PHOSPHATASE_1"/>
    <property type="match status" value="1"/>
</dbReference>
<accession>A0A165S3E0</accession>
<dbReference type="SUPFAM" id="SSF52799">
    <property type="entry name" value="(Phosphotyrosine protein) phosphatases II"/>
    <property type="match status" value="1"/>
</dbReference>
<name>A0A165S3E0_9APHY</name>